<proteinExistence type="predicted"/>
<evidence type="ECO:0000259" key="3">
    <source>
        <dbReference type="Pfam" id="PF07587"/>
    </source>
</evidence>
<feature type="domain" description="DUF1553" evidence="3">
    <location>
        <begin position="583"/>
        <end position="772"/>
    </location>
</feature>
<dbReference type="InterPro" id="IPR022655">
    <property type="entry name" value="DUF1553"/>
</dbReference>
<dbReference type="OrthoDB" id="289126at2"/>
<dbReference type="PANTHER" id="PTHR35889">
    <property type="entry name" value="CYCLOINULO-OLIGOSACCHARIDE FRUCTANOTRANSFERASE-RELATED"/>
    <property type="match status" value="1"/>
</dbReference>
<feature type="region of interest" description="Disordered" evidence="1">
    <location>
        <begin position="535"/>
        <end position="569"/>
    </location>
</feature>
<name>A0A5C5YB93_9BACT</name>
<dbReference type="InterPro" id="IPR011444">
    <property type="entry name" value="DUF1549"/>
</dbReference>
<dbReference type="RefSeq" id="WP_146390573.1">
    <property type="nucleotide sequence ID" value="NZ_SJPK01000003.1"/>
</dbReference>
<protein>
    <recommendedName>
        <fullName evidence="6">BIG2 domain-containing protein</fullName>
    </recommendedName>
</protein>
<keyword evidence="5" id="KW-1185">Reference proteome</keyword>
<dbReference type="Pfam" id="PF07583">
    <property type="entry name" value="PSCyt2"/>
    <property type="match status" value="1"/>
</dbReference>
<dbReference type="EMBL" id="SJPK01000003">
    <property type="protein sequence ID" value="TWT72976.1"/>
    <property type="molecule type" value="Genomic_DNA"/>
</dbReference>
<feature type="domain" description="DUF1549" evidence="2">
    <location>
        <begin position="266"/>
        <end position="481"/>
    </location>
</feature>
<dbReference type="AlphaFoldDB" id="A0A5C5YB93"/>
<accession>A0A5C5YB93</accession>
<dbReference type="Proteomes" id="UP000318053">
    <property type="component" value="Unassembled WGS sequence"/>
</dbReference>
<evidence type="ECO:0000313" key="5">
    <source>
        <dbReference type="Proteomes" id="UP000318053"/>
    </source>
</evidence>
<comment type="caution">
    <text evidence="4">The sequence shown here is derived from an EMBL/GenBank/DDBJ whole genome shotgun (WGS) entry which is preliminary data.</text>
</comment>
<dbReference type="PANTHER" id="PTHR35889:SF3">
    <property type="entry name" value="F-BOX DOMAIN-CONTAINING PROTEIN"/>
    <property type="match status" value="1"/>
</dbReference>
<evidence type="ECO:0000256" key="1">
    <source>
        <dbReference type="SAM" id="MobiDB-lite"/>
    </source>
</evidence>
<dbReference type="Gene3D" id="2.60.40.1080">
    <property type="match status" value="1"/>
</dbReference>
<evidence type="ECO:0000259" key="2">
    <source>
        <dbReference type="Pfam" id="PF07583"/>
    </source>
</evidence>
<gene>
    <name evidence="4" type="ORF">CA85_14370</name>
</gene>
<sequence length="940" mass="105175">MKPALFVFRSVILAWLAVSVIGGGSLFADPGRTATAGELGREVQSLPQRFADPEATGAPDFQKHVMPLLGRLGCNGRACHGSFQGQGGFPLSLFGYDFRADHAALLAEDAGRVDTDDVDESLILVKPTDADMHEGGERFEVGSWQYHALRRWIATGAKSAGDRLHVLERLEISPSEILFDASEQDQQLEVVAHWDDGSREDVTALCRFSTNDDAVAAVDENGRVRSGLAGDTHVVVAYDRAVVPVSVIRPVQTDSTVMAPRPSDHPIDRLIADKHSKLGITPSPICTDAEFIRRASLDITGTLPAAEEVRQFLGNDHPAKREQLIDDLLDAPGYAAWWAIRFSDWTGNSDEQLNNVLPVRGAATRLWYEWLRVRLDDNIPYDEIVAGIVTANSRQEDESYLEYCESMTAACEPGKEDLYAARDGMSLFWARRNLQQPEERAIGFAYAFLGIRIECAQCHKHPFDQWSKDDFDQFAKLFGNLNARPNTVARDAVETRQELLDELTDGKKINNGELRKLIYRRAADGEVVPFPELVYKEPKTPNRRGKGGRKNAANKNRQRQPAPVPQGYVLGESAPLRIDEDPRPELMRWLRSADNPYFSRAIANRVWANYFGVGLVNPTDDMNLANPASNQPLLDYLAAGLREHDFDLHWLHREITTSDAYQRSTLTNASNIHDRMHFSRHVPRRLPAEVIRDAVLLATQSTQQTSRMRSELTDMAIAADVPQRRNQPDFTLQVFGQSQRESNCDCDRSDSPSLLQSIYLRNDMQMYQQLASKDGWVAQACASLGEPGPDQRGRPAQDQITQKAEQIRLQTIARFQRFQSLNAVRQSRQREKLVQSYRTVRRRFADYGFVTPSFAKLLANPNAWQLTRAGRAGAPGSASDGGESLQKIIDNAYLRTLSRHPDAEEVAITTQYINDSETVADGLSSVVWALVNTKEFIITH</sequence>
<evidence type="ECO:0000313" key="4">
    <source>
        <dbReference type="EMBL" id="TWT72976.1"/>
    </source>
</evidence>
<organism evidence="4 5">
    <name type="scientific">Allorhodopirellula solitaria</name>
    <dbReference type="NCBI Taxonomy" id="2527987"/>
    <lineage>
        <taxon>Bacteria</taxon>
        <taxon>Pseudomonadati</taxon>
        <taxon>Planctomycetota</taxon>
        <taxon>Planctomycetia</taxon>
        <taxon>Pirellulales</taxon>
        <taxon>Pirellulaceae</taxon>
        <taxon>Allorhodopirellula</taxon>
    </lineage>
</organism>
<evidence type="ECO:0008006" key="6">
    <source>
        <dbReference type="Google" id="ProtNLM"/>
    </source>
</evidence>
<reference evidence="4 5" key="1">
    <citation type="submission" date="2019-02" db="EMBL/GenBank/DDBJ databases">
        <title>Deep-cultivation of Planctomycetes and their phenomic and genomic characterization uncovers novel biology.</title>
        <authorList>
            <person name="Wiegand S."/>
            <person name="Jogler M."/>
            <person name="Boedeker C."/>
            <person name="Pinto D."/>
            <person name="Vollmers J."/>
            <person name="Rivas-Marin E."/>
            <person name="Kohn T."/>
            <person name="Peeters S.H."/>
            <person name="Heuer A."/>
            <person name="Rast P."/>
            <person name="Oberbeckmann S."/>
            <person name="Bunk B."/>
            <person name="Jeske O."/>
            <person name="Meyerdierks A."/>
            <person name="Storesund J.E."/>
            <person name="Kallscheuer N."/>
            <person name="Luecker S."/>
            <person name="Lage O.M."/>
            <person name="Pohl T."/>
            <person name="Merkel B.J."/>
            <person name="Hornburger P."/>
            <person name="Mueller R.-W."/>
            <person name="Bruemmer F."/>
            <person name="Labrenz M."/>
            <person name="Spormann A.M."/>
            <person name="Op Den Camp H."/>
            <person name="Overmann J."/>
            <person name="Amann R."/>
            <person name="Jetten M.S.M."/>
            <person name="Mascher T."/>
            <person name="Medema M.H."/>
            <person name="Devos D.P."/>
            <person name="Kaster A.-K."/>
            <person name="Ovreas L."/>
            <person name="Rohde M."/>
            <person name="Galperin M.Y."/>
            <person name="Jogler C."/>
        </authorList>
    </citation>
    <scope>NUCLEOTIDE SEQUENCE [LARGE SCALE GENOMIC DNA]</scope>
    <source>
        <strain evidence="4 5">CA85</strain>
    </source>
</reference>
<dbReference type="Pfam" id="PF07587">
    <property type="entry name" value="PSD1"/>
    <property type="match status" value="1"/>
</dbReference>